<keyword evidence="3" id="KW-1185">Reference proteome</keyword>
<keyword evidence="1" id="KW-0175">Coiled coil</keyword>
<sequence length="367" mass="43054">MAAFKRKKKHAVFDILNDLKDDFEEDGIGELQQRNQRLEIENVKLASDKQEMEKRRVVLETKIRELEADARRDFSPVSNLELEEYKGLIEKLTNENTKFSEEIIRLAKHHPQVNELKEHWAREKESYVLEIAEHKKEQIALRNENKQLSKANQILHKETSQMSVETNRLLEENEQLSEENLSLSLQITELTQERYQKEEAALIVQESLQSMLTQERTENERLHQHFDRLTQQNQQLTVLVNQLTESAKQPEGTVIIETRAYKDLLAHIHVLEEELSTFKNRSSQENDYSLAKDELANILLNAKLNEKDLLKQADAKAHEIKSEAKEELRHLKANTLLYQQNVEAAKEESERLFNQLISRVHELNQIV</sequence>
<evidence type="ECO:0000256" key="1">
    <source>
        <dbReference type="SAM" id="Coils"/>
    </source>
</evidence>
<dbReference type="Proteomes" id="UP000013785">
    <property type="component" value="Unassembled WGS sequence"/>
</dbReference>
<name>R3U4J6_9ENTE</name>
<dbReference type="PATRIC" id="fig|1158610.3.peg.396"/>
<dbReference type="RefSeq" id="WP_010767095.1">
    <property type="nucleotide sequence ID" value="NZ_ASWE01000004.1"/>
</dbReference>
<evidence type="ECO:0000313" key="2">
    <source>
        <dbReference type="EMBL" id="EOL48869.1"/>
    </source>
</evidence>
<dbReference type="AlphaFoldDB" id="R3U4J6"/>
<proteinExistence type="predicted"/>
<protein>
    <submittedName>
        <fullName evidence="2">Uncharacterized protein</fullName>
    </submittedName>
</protein>
<reference evidence="2 3" key="1">
    <citation type="submission" date="2013-02" db="EMBL/GenBank/DDBJ databases">
        <title>The Genome Sequence of Enterococcus phoeniculicola BAA-412.</title>
        <authorList>
            <consortium name="The Broad Institute Genome Sequencing Platform"/>
            <consortium name="The Broad Institute Genome Sequencing Center for Infectious Disease"/>
            <person name="Earl A.M."/>
            <person name="Gilmore M.S."/>
            <person name="Lebreton F."/>
            <person name="Walker B."/>
            <person name="Young S.K."/>
            <person name="Zeng Q."/>
            <person name="Gargeya S."/>
            <person name="Fitzgerald M."/>
            <person name="Haas B."/>
            <person name="Abouelleil A."/>
            <person name="Alvarado L."/>
            <person name="Arachchi H.M."/>
            <person name="Berlin A.M."/>
            <person name="Chapman S.B."/>
            <person name="Dewar J."/>
            <person name="Goldberg J."/>
            <person name="Griggs A."/>
            <person name="Gujja S."/>
            <person name="Hansen M."/>
            <person name="Howarth C."/>
            <person name="Imamovic A."/>
            <person name="Larimer J."/>
            <person name="McCowan C."/>
            <person name="Murphy C."/>
            <person name="Neiman D."/>
            <person name="Pearson M."/>
            <person name="Priest M."/>
            <person name="Roberts A."/>
            <person name="Saif S."/>
            <person name="Shea T."/>
            <person name="Sisk P."/>
            <person name="Sykes S."/>
            <person name="Wortman J."/>
            <person name="Nusbaum C."/>
            <person name="Birren B."/>
        </authorList>
    </citation>
    <scope>NUCLEOTIDE SEQUENCE [LARGE SCALE GENOMIC DNA]</scope>
    <source>
        <strain evidence="2 3">ATCC BAA-412</strain>
    </source>
</reference>
<comment type="caution">
    <text evidence="2">The sequence shown here is derived from an EMBL/GenBank/DDBJ whole genome shotgun (WGS) entry which is preliminary data.</text>
</comment>
<gene>
    <name evidence="2" type="ORF">UC3_00420</name>
</gene>
<dbReference type="EMBL" id="AJAT01000007">
    <property type="protein sequence ID" value="EOL48869.1"/>
    <property type="molecule type" value="Genomic_DNA"/>
</dbReference>
<feature type="coiled-coil region" evidence="1">
    <location>
        <begin position="28"/>
        <end position="281"/>
    </location>
</feature>
<evidence type="ECO:0000313" key="3">
    <source>
        <dbReference type="Proteomes" id="UP000013785"/>
    </source>
</evidence>
<organism evidence="2 3">
    <name type="scientific">Enterococcus phoeniculicola ATCC BAA-412</name>
    <dbReference type="NCBI Taxonomy" id="1158610"/>
    <lineage>
        <taxon>Bacteria</taxon>
        <taxon>Bacillati</taxon>
        <taxon>Bacillota</taxon>
        <taxon>Bacilli</taxon>
        <taxon>Lactobacillales</taxon>
        <taxon>Enterococcaceae</taxon>
        <taxon>Enterococcus</taxon>
    </lineage>
</organism>
<accession>R3U4J6</accession>
<dbReference type="HOGENOM" id="CLU_703467_0_0_9"/>